<gene>
    <name evidence="1" type="ORF">ILUMI_19299</name>
</gene>
<dbReference type="OrthoDB" id="6764388at2759"/>
<evidence type="ECO:0000313" key="1">
    <source>
        <dbReference type="EMBL" id="KAF2886874.1"/>
    </source>
</evidence>
<dbReference type="Proteomes" id="UP000801492">
    <property type="component" value="Unassembled WGS sequence"/>
</dbReference>
<reference evidence="1" key="1">
    <citation type="submission" date="2019-08" db="EMBL/GenBank/DDBJ databases">
        <title>The genome of the North American firefly Photinus pyralis.</title>
        <authorList>
            <consortium name="Photinus pyralis genome working group"/>
            <person name="Fallon T.R."/>
            <person name="Sander Lower S.E."/>
            <person name="Weng J.-K."/>
        </authorList>
    </citation>
    <scope>NUCLEOTIDE SEQUENCE</scope>
    <source>
        <strain evidence="1">TRF0915ILg1</strain>
        <tissue evidence="1">Whole body</tissue>
    </source>
</reference>
<dbReference type="PANTHER" id="PTHR46409">
    <property type="entry name" value="HTH PSQ-TYPE DOMAIN-CONTAINING PROTEIN"/>
    <property type="match status" value="1"/>
</dbReference>
<comment type="caution">
    <text evidence="1">The sequence shown here is derived from an EMBL/GenBank/DDBJ whole genome shotgun (WGS) entry which is preliminary data.</text>
</comment>
<organism evidence="1 2">
    <name type="scientific">Ignelater luminosus</name>
    <name type="common">Cucubano</name>
    <name type="synonym">Pyrophorus luminosus</name>
    <dbReference type="NCBI Taxonomy" id="2038154"/>
    <lineage>
        <taxon>Eukaryota</taxon>
        <taxon>Metazoa</taxon>
        <taxon>Ecdysozoa</taxon>
        <taxon>Arthropoda</taxon>
        <taxon>Hexapoda</taxon>
        <taxon>Insecta</taxon>
        <taxon>Pterygota</taxon>
        <taxon>Neoptera</taxon>
        <taxon>Endopterygota</taxon>
        <taxon>Coleoptera</taxon>
        <taxon>Polyphaga</taxon>
        <taxon>Elateriformia</taxon>
        <taxon>Elateroidea</taxon>
        <taxon>Elateridae</taxon>
        <taxon>Agrypninae</taxon>
        <taxon>Pyrophorini</taxon>
        <taxon>Ignelater</taxon>
    </lineage>
</organism>
<dbReference type="PANTHER" id="PTHR46409:SF1">
    <property type="entry name" value="HTH PSQ-TYPE DOMAIN-CONTAINING PROTEIN"/>
    <property type="match status" value="1"/>
</dbReference>
<sequence>MLFDDRDHIRKLALQRIIKLREAESSTRRRIFKPPNIDFSARDYTEIIVWHECQVTPPPVASIGPGKPTLRIGTALRAHILTSLVLVAILLDEVHLIEENKAETENMLSESKRSLITFATGNETCQILKAKYKIAMGKLEGNGSTSSIFSYEAVHPGREDG</sequence>
<accession>A0A8K0G5L4</accession>
<dbReference type="AlphaFoldDB" id="A0A8K0G5L4"/>
<proteinExistence type="predicted"/>
<dbReference type="EMBL" id="VTPC01086109">
    <property type="protein sequence ID" value="KAF2886874.1"/>
    <property type="molecule type" value="Genomic_DNA"/>
</dbReference>
<protein>
    <submittedName>
        <fullName evidence="1">Uncharacterized protein</fullName>
    </submittedName>
</protein>
<keyword evidence="2" id="KW-1185">Reference proteome</keyword>
<name>A0A8K0G5L4_IGNLU</name>
<evidence type="ECO:0000313" key="2">
    <source>
        <dbReference type="Proteomes" id="UP000801492"/>
    </source>
</evidence>